<reference evidence="2" key="1">
    <citation type="journal article" date="2019" name="Int. J. Syst. Evol. Microbiol.">
        <title>The Global Catalogue of Microorganisms (GCM) 10K type strain sequencing project: providing services to taxonomists for standard genome sequencing and annotation.</title>
        <authorList>
            <consortium name="The Broad Institute Genomics Platform"/>
            <consortium name="The Broad Institute Genome Sequencing Center for Infectious Disease"/>
            <person name="Wu L."/>
            <person name="Ma J."/>
        </authorList>
    </citation>
    <scope>NUCLEOTIDE SEQUENCE [LARGE SCALE GENOMIC DNA]</scope>
    <source>
        <strain evidence="2">CGMCC 1.16306</strain>
    </source>
</reference>
<dbReference type="Proteomes" id="UP001596415">
    <property type="component" value="Unassembled WGS sequence"/>
</dbReference>
<accession>A0ABW2MRC7</accession>
<keyword evidence="2" id="KW-1185">Reference proteome</keyword>
<comment type="caution">
    <text evidence="1">The sequence shown here is derived from an EMBL/GenBank/DDBJ whole genome shotgun (WGS) entry which is preliminary data.</text>
</comment>
<dbReference type="Pfam" id="PF19765">
    <property type="entry name" value="DUF6252"/>
    <property type="match status" value="2"/>
</dbReference>
<name>A0ABW2MRC7_9FLAO</name>
<evidence type="ECO:0000313" key="2">
    <source>
        <dbReference type="Proteomes" id="UP001596415"/>
    </source>
</evidence>
<proteinExistence type="predicted"/>
<dbReference type="EMBL" id="JBHTBN010000001">
    <property type="protein sequence ID" value="MFC7356453.1"/>
    <property type="molecule type" value="Genomic_DNA"/>
</dbReference>
<organism evidence="1 2">
    <name type="scientific">Jejudonia soesokkakensis</name>
    <dbReference type="NCBI Taxonomy" id="1323432"/>
    <lineage>
        <taxon>Bacteria</taxon>
        <taxon>Pseudomonadati</taxon>
        <taxon>Bacteroidota</taxon>
        <taxon>Flavobacteriia</taxon>
        <taxon>Flavobacteriales</taxon>
        <taxon>Flavobacteriaceae</taxon>
        <taxon>Jejudonia</taxon>
    </lineage>
</organism>
<gene>
    <name evidence="1" type="ORF">ACFQO1_02030</name>
</gene>
<dbReference type="PROSITE" id="PS51257">
    <property type="entry name" value="PROKAR_LIPOPROTEIN"/>
    <property type="match status" value="1"/>
</dbReference>
<dbReference type="InterPro" id="IPR046219">
    <property type="entry name" value="DUF6252"/>
</dbReference>
<evidence type="ECO:0000313" key="1">
    <source>
        <dbReference type="EMBL" id="MFC7356453.1"/>
    </source>
</evidence>
<sequence>MIQRFLLAILTLTVICSCEDIEDNTPALQGEFNNGFFQAIDARAIRNENGSFLIQGVTQTETLTIFINNGGANTYPLGENRPNYASFENASGNLYITNPEGGGSVEVTRFDTSAGVISGTFKFRAVLEGIDTLSVQNGVFFEVPFNREQDIDNGQTQVAGTFVARVDGQPYNPFTITASSTLNSVVVTGSTTSRSIRIEVPLDAELGTYSLPTSGFLASYMDNTLNEQAIEGNITIFENNPTTKKLKGTFAFRTDSKLIEQGQFSVTYF</sequence>
<dbReference type="RefSeq" id="WP_380216211.1">
    <property type="nucleotide sequence ID" value="NZ_JBHTBN010000001.1"/>
</dbReference>
<protein>
    <submittedName>
        <fullName evidence="1">DUF6252 family protein</fullName>
    </submittedName>
</protein>